<evidence type="ECO:0000256" key="1">
    <source>
        <dbReference type="SAM" id="MobiDB-lite"/>
    </source>
</evidence>
<evidence type="ECO:0000313" key="3">
    <source>
        <dbReference type="Proteomes" id="UP000596742"/>
    </source>
</evidence>
<evidence type="ECO:0000313" key="2">
    <source>
        <dbReference type="EMBL" id="VDI66409.1"/>
    </source>
</evidence>
<reference evidence="2" key="1">
    <citation type="submission" date="2018-11" db="EMBL/GenBank/DDBJ databases">
        <authorList>
            <person name="Alioto T."/>
            <person name="Alioto T."/>
        </authorList>
    </citation>
    <scope>NUCLEOTIDE SEQUENCE</scope>
</reference>
<proteinExistence type="predicted"/>
<dbReference type="AlphaFoldDB" id="A0A8B6GM35"/>
<keyword evidence="3" id="KW-1185">Reference proteome</keyword>
<dbReference type="Proteomes" id="UP000596742">
    <property type="component" value="Unassembled WGS sequence"/>
</dbReference>
<dbReference type="PANTHER" id="PTHR21402">
    <property type="entry name" value="GAMETOCYTE SPECIFIC FACTOR 1-RELATED"/>
    <property type="match status" value="1"/>
</dbReference>
<dbReference type="OrthoDB" id="69229at2759"/>
<name>A0A8B6GM35_MYTGA</name>
<protein>
    <submittedName>
        <fullName evidence="2">U11/U12 small nuclear ribonucleoprotein 48 kDa protein</fullName>
    </submittedName>
</protein>
<accession>A0A8B6GM35</accession>
<sequence length="259" mass="30927">MPRKDLTKHEEKCELLFVGYRKEDLADVIGYTQDSTSSSVHIDKETMNRVLRDHHVQNHSIFFAQDKVPLTPNEVTVQLTPAERAAIHDYVVEKAKNERRLNSHESDQFLSTDLQEMVKQKDALDRNKPKSYMEYLAQQRDYKRRRQSYRAKNVHITRKSYTEIIREVIENQTEYVAMLRQEEAEAKPSIRLEEKHDESDELDDEEKEDKDKDQRGRSKVKKKKKHKKHKHKHSYKSASRSKSRSRSESRSRYRSRSRQ</sequence>
<dbReference type="GO" id="GO:0005829">
    <property type="term" value="C:cytosol"/>
    <property type="evidence" value="ECO:0007669"/>
    <property type="project" value="TreeGrafter"/>
</dbReference>
<gene>
    <name evidence="2" type="ORF">MGAL_10B047990</name>
</gene>
<comment type="caution">
    <text evidence="2">The sequence shown here is derived from an EMBL/GenBank/DDBJ whole genome shotgun (WGS) entry which is preliminary data.</text>
</comment>
<dbReference type="GO" id="GO:0005654">
    <property type="term" value="C:nucleoplasm"/>
    <property type="evidence" value="ECO:0007669"/>
    <property type="project" value="TreeGrafter"/>
</dbReference>
<dbReference type="EMBL" id="UYJE01008709">
    <property type="protein sequence ID" value="VDI66409.1"/>
    <property type="molecule type" value="Genomic_DNA"/>
</dbReference>
<feature type="compositionally biased region" description="Basic residues" evidence="1">
    <location>
        <begin position="217"/>
        <end position="244"/>
    </location>
</feature>
<dbReference type="GO" id="GO:0005689">
    <property type="term" value="C:U12-type spliceosomal complex"/>
    <property type="evidence" value="ECO:0007669"/>
    <property type="project" value="TreeGrafter"/>
</dbReference>
<feature type="compositionally biased region" description="Basic and acidic residues" evidence="1">
    <location>
        <begin position="187"/>
        <end position="198"/>
    </location>
</feature>
<dbReference type="InterPro" id="IPR051591">
    <property type="entry name" value="UPF0224_FAM112_RNA_Proc"/>
</dbReference>
<feature type="compositionally biased region" description="Acidic residues" evidence="1">
    <location>
        <begin position="199"/>
        <end position="208"/>
    </location>
</feature>
<feature type="region of interest" description="Disordered" evidence="1">
    <location>
        <begin position="187"/>
        <end position="259"/>
    </location>
</feature>
<dbReference type="PANTHER" id="PTHR21402:SF10">
    <property type="entry name" value="U11_U12 SMALL NUCLEAR RIBONUCLEOPROTEIN 48 KDA PROTEIN"/>
    <property type="match status" value="1"/>
</dbReference>
<keyword evidence="2" id="KW-0687">Ribonucleoprotein</keyword>
<organism evidence="2 3">
    <name type="scientific">Mytilus galloprovincialis</name>
    <name type="common">Mediterranean mussel</name>
    <dbReference type="NCBI Taxonomy" id="29158"/>
    <lineage>
        <taxon>Eukaryota</taxon>
        <taxon>Metazoa</taxon>
        <taxon>Spiralia</taxon>
        <taxon>Lophotrochozoa</taxon>
        <taxon>Mollusca</taxon>
        <taxon>Bivalvia</taxon>
        <taxon>Autobranchia</taxon>
        <taxon>Pteriomorphia</taxon>
        <taxon>Mytilida</taxon>
        <taxon>Mytiloidea</taxon>
        <taxon>Mytilidae</taxon>
        <taxon>Mytilinae</taxon>
        <taxon>Mytilus</taxon>
    </lineage>
</organism>